<reference evidence="1" key="1">
    <citation type="submission" date="2019-05" db="EMBL/GenBank/DDBJ databases">
        <title>Revised genome assembly of Burkholderiaceae (previously Ralstonia) sp. PBA.</title>
        <authorList>
            <person name="Gan H.M."/>
        </authorList>
    </citation>
    <scope>NUCLEOTIDE SEQUENCE</scope>
    <source>
        <strain evidence="1">PBA</strain>
    </source>
</reference>
<organism evidence="1 2">
    <name type="scientific">Imbroritus primus</name>
    <dbReference type="NCBI Taxonomy" id="3058603"/>
    <lineage>
        <taxon>Bacteria</taxon>
        <taxon>Pseudomonadati</taxon>
        <taxon>Pseudomonadota</taxon>
        <taxon>Betaproteobacteria</taxon>
        <taxon>Burkholderiales</taxon>
        <taxon>Burkholderiaceae</taxon>
        <taxon>Imbroritus</taxon>
    </lineage>
</organism>
<protein>
    <submittedName>
        <fullName evidence="1">AraC family transcriptional regulator</fullName>
    </submittedName>
</protein>
<name>A0ACD3SQA5_9BURK</name>
<dbReference type="EMBL" id="AKCV02000015">
    <property type="protein sequence ID" value="TMS58348.1"/>
    <property type="molecule type" value="Genomic_DNA"/>
</dbReference>
<gene>
    <name evidence="1" type="ORF">MW7_006270</name>
</gene>
<comment type="caution">
    <text evidence="1">The sequence shown here is derived from an EMBL/GenBank/DDBJ whole genome shotgun (WGS) entry which is preliminary data.</text>
</comment>
<proteinExistence type="predicted"/>
<evidence type="ECO:0000313" key="1">
    <source>
        <dbReference type="EMBL" id="TMS58348.1"/>
    </source>
</evidence>
<dbReference type="Proteomes" id="UP000004277">
    <property type="component" value="Unassembled WGS sequence"/>
</dbReference>
<sequence length="279" mass="30362">MARPRPFQSAETAVPAPGAVSGPVPDLSPYETASVPVAGIAVDYPAGSRIPPHCHGRAQLLYAVKGVLTVTAGNGRWIVPPHRGVWLCAGAEHAVETRGAAQMRSLFIDPRAVADLPAENGVISISPLLRELIVAATRLPLDYRPDSRAGRLMHCLLDELAAVPRLPFYLPWPNDPRIAGVCTMLIEAPDAPATAEAWARQLATSSKTFHRRFLDATGVPFGRWRQHARLLHSLEDLAQGLPVLEVAFRHGYDNQSAYAAAFKRQFGMPPSRFYRTETA</sequence>
<accession>A0ACD3SQA5</accession>
<evidence type="ECO:0000313" key="2">
    <source>
        <dbReference type="Proteomes" id="UP000004277"/>
    </source>
</evidence>
<keyword evidence="2" id="KW-1185">Reference proteome</keyword>